<dbReference type="Pfam" id="PF00498">
    <property type="entry name" value="FHA"/>
    <property type="match status" value="1"/>
</dbReference>
<dbReference type="Gene3D" id="2.60.200.20">
    <property type="match status" value="1"/>
</dbReference>
<dbReference type="AlphaFoldDB" id="A0A3E2N7P3"/>
<gene>
    <name evidence="5" type="ORF">DS742_20510</name>
    <name evidence="4" type="ORF">LAD12857_40300</name>
</gene>
<dbReference type="Pfam" id="PF19909">
    <property type="entry name" value="DUF6382"/>
    <property type="match status" value="1"/>
</dbReference>
<sequence>MNVTYRREMKHNYLIIEQDKSWTEGYEINMLKENQINGLLKFHLKQIDSRSYFYYEITSKQPLNRILEFHSLNKEELKGLIAGIAQVLNRLPVYLLKEDQILLQPEFIYLEPDHFLVSLCLVPGRDRKFSEEMTELLRYLLGKVNHQDKECVVMAYALYQESLKDNYSIDTLTELVGSHNTSPAAGQEREERNRQDLTEAGESQSGFTDSEKDNIQVIQDFTQTAQIKASRFVSWRPLIIPPAVMTVAAILFWSIFGYIGIKKYWYIVLAAGILSLLYGIIKSGSKNELKYLVEDSAKSYSDYGEEQEEWQTAFYESKEEPRAPLKSAGGEELIQTVLLTNNQKDIEVHILKSAGPGNQDIAITYTPFLIGKQEGLVDYVLDGEAISRIHVKIEKAGSDYCISDLNSTNGTYVNGRLLETNETVLLNLGDEIFIANFAFIFT</sequence>
<keyword evidence="7" id="KW-1185">Reference proteome</keyword>
<dbReference type="InterPro" id="IPR008984">
    <property type="entry name" value="SMAD_FHA_dom_sf"/>
</dbReference>
<feature type="region of interest" description="Disordered" evidence="1">
    <location>
        <begin position="179"/>
        <end position="209"/>
    </location>
</feature>
<dbReference type="OrthoDB" id="9783862at2"/>
<feature type="domain" description="FHA" evidence="3">
    <location>
        <begin position="368"/>
        <end position="418"/>
    </location>
</feature>
<evidence type="ECO:0000256" key="1">
    <source>
        <dbReference type="SAM" id="MobiDB-lite"/>
    </source>
</evidence>
<keyword evidence="2" id="KW-0472">Membrane</keyword>
<evidence type="ECO:0000256" key="2">
    <source>
        <dbReference type="SAM" id="Phobius"/>
    </source>
</evidence>
<dbReference type="SMART" id="SM00240">
    <property type="entry name" value="FHA"/>
    <property type="match status" value="1"/>
</dbReference>
<evidence type="ECO:0000313" key="4">
    <source>
        <dbReference type="EMBL" id="GLB32107.1"/>
    </source>
</evidence>
<name>A0A3E2N7P3_9FIRM</name>
<reference evidence="4 7" key="2">
    <citation type="journal article" date="2024" name="Int. J. Syst. Evol. Microbiol.">
        <title>Lacrimispora brassicae sp. nov. isolated from fermented cabbage, and proposal of Clostridium indicum Gundawar et al. 2019 and Clostridium methoxybenzovorans Mechichi et al. 1999 as heterotypic synonyms of Lacrimispora amygdalina (Parshina et al. 2003) Haas and Blanchard 2020 and Lacrimispora indolis (McClung and McCoy 1957) Haas and Blanchard 2020, respectively.</title>
        <authorList>
            <person name="Kobayashi H."/>
            <person name="Tanizawa Y."/>
            <person name="Sakamoto M."/>
            <person name="Ohkuma M."/>
            <person name="Tohno M."/>
        </authorList>
    </citation>
    <scope>NUCLEOTIDE SEQUENCE [LARGE SCALE GENOMIC DNA]</scope>
    <source>
        <strain evidence="4 7">DSM 12857</strain>
    </source>
</reference>
<keyword evidence="2" id="KW-0812">Transmembrane</keyword>
<dbReference type="RefSeq" id="WP_117418828.1">
    <property type="nucleotide sequence ID" value="NZ_BRPJ01000086.1"/>
</dbReference>
<dbReference type="Proteomes" id="UP000260680">
    <property type="component" value="Unassembled WGS sequence"/>
</dbReference>
<dbReference type="InterPro" id="IPR045962">
    <property type="entry name" value="DUF6382"/>
</dbReference>
<dbReference type="Proteomes" id="UP001419084">
    <property type="component" value="Unassembled WGS sequence"/>
</dbReference>
<evidence type="ECO:0000313" key="7">
    <source>
        <dbReference type="Proteomes" id="UP001419084"/>
    </source>
</evidence>
<organism evidence="5 6">
    <name type="scientific">Lacrimispora amygdalina</name>
    <dbReference type="NCBI Taxonomy" id="253257"/>
    <lineage>
        <taxon>Bacteria</taxon>
        <taxon>Bacillati</taxon>
        <taxon>Bacillota</taxon>
        <taxon>Clostridia</taxon>
        <taxon>Lachnospirales</taxon>
        <taxon>Lachnospiraceae</taxon>
        <taxon>Lacrimispora</taxon>
    </lineage>
</organism>
<feature type="transmembrane region" description="Helical" evidence="2">
    <location>
        <begin position="238"/>
        <end position="258"/>
    </location>
</feature>
<feature type="transmembrane region" description="Helical" evidence="2">
    <location>
        <begin position="264"/>
        <end position="281"/>
    </location>
</feature>
<evidence type="ECO:0000313" key="6">
    <source>
        <dbReference type="Proteomes" id="UP000260680"/>
    </source>
</evidence>
<evidence type="ECO:0000313" key="5">
    <source>
        <dbReference type="EMBL" id="RFZ77023.1"/>
    </source>
</evidence>
<keyword evidence="2" id="KW-1133">Transmembrane helix</keyword>
<dbReference type="PROSITE" id="PS50006">
    <property type="entry name" value="FHA_DOMAIN"/>
    <property type="match status" value="1"/>
</dbReference>
<feature type="compositionally biased region" description="Basic and acidic residues" evidence="1">
    <location>
        <begin position="187"/>
        <end position="197"/>
    </location>
</feature>
<accession>A0A3E2N7P3</accession>
<dbReference type="InterPro" id="IPR000253">
    <property type="entry name" value="FHA_dom"/>
</dbReference>
<dbReference type="CDD" id="cd00060">
    <property type="entry name" value="FHA"/>
    <property type="match status" value="1"/>
</dbReference>
<protein>
    <submittedName>
        <fullName evidence="5">FHA domain-containing protein</fullName>
    </submittedName>
</protein>
<comment type="caution">
    <text evidence="5">The sequence shown here is derived from an EMBL/GenBank/DDBJ whole genome shotgun (WGS) entry which is preliminary data.</text>
</comment>
<evidence type="ECO:0000259" key="3">
    <source>
        <dbReference type="PROSITE" id="PS50006"/>
    </source>
</evidence>
<dbReference type="SUPFAM" id="SSF49879">
    <property type="entry name" value="SMAD/FHA domain"/>
    <property type="match status" value="1"/>
</dbReference>
<dbReference type="EMBL" id="QOHO01000070">
    <property type="protein sequence ID" value="RFZ77023.1"/>
    <property type="molecule type" value="Genomic_DNA"/>
</dbReference>
<reference evidence="5 6" key="1">
    <citation type="submission" date="2018-07" db="EMBL/GenBank/DDBJ databases">
        <title>New species, Clostridium PI-S10-A1B.</title>
        <authorList>
            <person name="Krishna G."/>
            <person name="Summeta K."/>
            <person name="Shikha S."/>
            <person name="Prabhu P.B."/>
            <person name="Suresh K."/>
        </authorList>
    </citation>
    <scope>NUCLEOTIDE SEQUENCE [LARGE SCALE GENOMIC DNA]</scope>
    <source>
        <strain evidence="5 6">PI-S10-A1B</strain>
    </source>
</reference>
<proteinExistence type="predicted"/>
<dbReference type="EMBL" id="BRPJ01000086">
    <property type="protein sequence ID" value="GLB32107.1"/>
    <property type="molecule type" value="Genomic_DNA"/>
</dbReference>